<evidence type="ECO:0000256" key="5">
    <source>
        <dbReference type="ARBA" id="ARBA00022801"/>
    </source>
</evidence>
<keyword evidence="3" id="KW-0134">Cell wall</keyword>
<evidence type="ECO:0000256" key="7">
    <source>
        <dbReference type="ARBA" id="ARBA00023316"/>
    </source>
</evidence>
<dbReference type="InterPro" id="IPR011050">
    <property type="entry name" value="Pectin_lyase_fold/virulence"/>
</dbReference>
<keyword evidence="5 8" id="KW-0378">Hydrolase</keyword>
<dbReference type="GO" id="GO:0005975">
    <property type="term" value="P:carbohydrate metabolic process"/>
    <property type="evidence" value="ECO:0007669"/>
    <property type="project" value="InterPro"/>
</dbReference>
<dbReference type="InterPro" id="IPR000743">
    <property type="entry name" value="Glyco_hydro_28"/>
</dbReference>
<dbReference type="AlphaFoldDB" id="A0A5N6QW71"/>
<proteinExistence type="inferred from homology"/>
<dbReference type="SUPFAM" id="SSF51126">
    <property type="entry name" value="Pectin lyase-like"/>
    <property type="match status" value="1"/>
</dbReference>
<dbReference type="PANTHER" id="PTHR31375">
    <property type="match status" value="1"/>
</dbReference>
<reference evidence="9 10" key="1">
    <citation type="submission" date="2019-06" db="EMBL/GenBank/DDBJ databases">
        <title>A chromosomal-level reference genome of Carpinus fangiana (Coryloideae, Betulaceae).</title>
        <authorList>
            <person name="Yang X."/>
            <person name="Wang Z."/>
            <person name="Zhang L."/>
            <person name="Hao G."/>
            <person name="Liu J."/>
            <person name="Yang Y."/>
        </authorList>
    </citation>
    <scope>NUCLEOTIDE SEQUENCE [LARGE SCALE GENOMIC DNA]</scope>
    <source>
        <strain evidence="9">Cfa_2016G</strain>
        <tissue evidence="9">Leaf</tissue>
    </source>
</reference>
<organism evidence="9 10">
    <name type="scientific">Carpinus fangiana</name>
    <dbReference type="NCBI Taxonomy" id="176857"/>
    <lineage>
        <taxon>Eukaryota</taxon>
        <taxon>Viridiplantae</taxon>
        <taxon>Streptophyta</taxon>
        <taxon>Embryophyta</taxon>
        <taxon>Tracheophyta</taxon>
        <taxon>Spermatophyta</taxon>
        <taxon>Magnoliopsida</taxon>
        <taxon>eudicotyledons</taxon>
        <taxon>Gunneridae</taxon>
        <taxon>Pentapetalae</taxon>
        <taxon>rosids</taxon>
        <taxon>fabids</taxon>
        <taxon>Fagales</taxon>
        <taxon>Betulaceae</taxon>
        <taxon>Carpinus</taxon>
    </lineage>
</organism>
<comment type="subcellular location">
    <subcellularLocation>
        <location evidence="1">Secreted</location>
        <location evidence="1">Cell wall</location>
    </subcellularLocation>
</comment>
<evidence type="ECO:0000256" key="3">
    <source>
        <dbReference type="ARBA" id="ARBA00022512"/>
    </source>
</evidence>
<dbReference type="Gene3D" id="2.160.20.10">
    <property type="entry name" value="Single-stranded right-handed beta-helix, Pectin lyase-like"/>
    <property type="match status" value="1"/>
</dbReference>
<dbReference type="Proteomes" id="UP000327013">
    <property type="component" value="Chromosome 2"/>
</dbReference>
<keyword evidence="6 8" id="KW-0326">Glycosidase</keyword>
<evidence type="ECO:0000256" key="8">
    <source>
        <dbReference type="RuleBase" id="RU361169"/>
    </source>
</evidence>
<accession>A0A5N6QW71</accession>
<evidence type="ECO:0000256" key="1">
    <source>
        <dbReference type="ARBA" id="ARBA00004191"/>
    </source>
</evidence>
<dbReference type="GO" id="GO:0004650">
    <property type="term" value="F:polygalacturonase activity"/>
    <property type="evidence" value="ECO:0007669"/>
    <property type="project" value="InterPro"/>
</dbReference>
<comment type="similarity">
    <text evidence="2 8">Belongs to the glycosyl hydrolase 28 family.</text>
</comment>
<dbReference type="Pfam" id="PF00295">
    <property type="entry name" value="Glyco_hydro_28"/>
    <property type="match status" value="1"/>
</dbReference>
<keyword evidence="7" id="KW-0961">Cell wall biogenesis/degradation</keyword>
<sequence length="249" mass="27658">MYCPLELPGMVSLTTPKHSKKAWDTACQSKKPAFLLVPAKYSFMIQASIFTGPCKTRLIFQIDGTLMAPDGPKAWKQKNGKLDSWVIFKSITGMSLQESDLIDGRGEKWWNLHNSNGGTFTTPRDLKSFDFCFNLRIRGVRIKNSPTFHIALNMCKNVHVERIGIKAPANSPNTDGIHLEKTNNVKIYNSFISSGDDCISIGTGCHNVDIRNVTCGPSHGIWGAVASCTRKDPVEAILLGSLWQQHTYK</sequence>
<evidence type="ECO:0000313" key="9">
    <source>
        <dbReference type="EMBL" id="KAE8010363.1"/>
    </source>
</evidence>
<evidence type="ECO:0008006" key="11">
    <source>
        <dbReference type="Google" id="ProtNLM"/>
    </source>
</evidence>
<dbReference type="GO" id="GO:0071555">
    <property type="term" value="P:cell wall organization"/>
    <property type="evidence" value="ECO:0007669"/>
    <property type="project" value="UniProtKB-KW"/>
</dbReference>
<keyword evidence="4" id="KW-0964">Secreted</keyword>
<evidence type="ECO:0000256" key="6">
    <source>
        <dbReference type="ARBA" id="ARBA00023295"/>
    </source>
</evidence>
<dbReference type="EMBL" id="CM017322">
    <property type="protein sequence ID" value="KAE8010363.1"/>
    <property type="molecule type" value="Genomic_DNA"/>
</dbReference>
<dbReference type="InterPro" id="IPR012334">
    <property type="entry name" value="Pectin_lyas_fold"/>
</dbReference>
<name>A0A5N6QW71_9ROSI</name>
<evidence type="ECO:0000256" key="4">
    <source>
        <dbReference type="ARBA" id="ARBA00022525"/>
    </source>
</evidence>
<dbReference type="OrthoDB" id="187139at2759"/>
<evidence type="ECO:0000256" key="2">
    <source>
        <dbReference type="ARBA" id="ARBA00008834"/>
    </source>
</evidence>
<keyword evidence="10" id="KW-1185">Reference proteome</keyword>
<gene>
    <name evidence="9" type="ORF">FH972_006738</name>
</gene>
<protein>
    <recommendedName>
        <fullName evidence="11">Polygalacturonase</fullName>
    </recommendedName>
</protein>
<evidence type="ECO:0000313" key="10">
    <source>
        <dbReference type="Proteomes" id="UP000327013"/>
    </source>
</evidence>